<dbReference type="InterPro" id="IPR051678">
    <property type="entry name" value="AGP_Transferase"/>
</dbReference>
<dbReference type="InterPro" id="IPR002575">
    <property type="entry name" value="Aminoglycoside_PTrfase"/>
</dbReference>
<proteinExistence type="predicted"/>
<protein>
    <recommendedName>
        <fullName evidence="2">Aminoglycoside phosphotransferase domain-containing protein</fullName>
    </recommendedName>
</protein>
<dbReference type="PANTHER" id="PTHR21310">
    <property type="entry name" value="AMINOGLYCOSIDE PHOSPHOTRANSFERASE-RELATED-RELATED"/>
    <property type="match status" value="1"/>
</dbReference>
<evidence type="ECO:0000256" key="1">
    <source>
        <dbReference type="SAM" id="MobiDB-lite"/>
    </source>
</evidence>
<comment type="caution">
    <text evidence="3">The sequence shown here is derived from an EMBL/GenBank/DDBJ whole genome shotgun (WGS) entry which is preliminary data.</text>
</comment>
<organism evidence="3 4">
    <name type="scientific">Bombardia bombarda</name>
    <dbReference type="NCBI Taxonomy" id="252184"/>
    <lineage>
        <taxon>Eukaryota</taxon>
        <taxon>Fungi</taxon>
        <taxon>Dikarya</taxon>
        <taxon>Ascomycota</taxon>
        <taxon>Pezizomycotina</taxon>
        <taxon>Sordariomycetes</taxon>
        <taxon>Sordariomycetidae</taxon>
        <taxon>Sordariales</taxon>
        <taxon>Lasiosphaeriaceae</taxon>
        <taxon>Bombardia</taxon>
    </lineage>
</organism>
<dbReference type="Pfam" id="PF01636">
    <property type="entry name" value="APH"/>
    <property type="match status" value="1"/>
</dbReference>
<gene>
    <name evidence="3" type="ORF">B0T17DRAFT_516162</name>
</gene>
<reference evidence="3" key="1">
    <citation type="submission" date="2023-06" db="EMBL/GenBank/DDBJ databases">
        <title>Genome-scale phylogeny and comparative genomics of the fungal order Sordariales.</title>
        <authorList>
            <consortium name="Lawrence Berkeley National Laboratory"/>
            <person name="Hensen N."/>
            <person name="Bonometti L."/>
            <person name="Westerberg I."/>
            <person name="Brannstrom I.O."/>
            <person name="Guillou S."/>
            <person name="Cros-Aarteil S."/>
            <person name="Calhoun S."/>
            <person name="Haridas S."/>
            <person name="Kuo A."/>
            <person name="Mondo S."/>
            <person name="Pangilinan J."/>
            <person name="Riley R."/>
            <person name="LaButti K."/>
            <person name="Andreopoulos B."/>
            <person name="Lipzen A."/>
            <person name="Chen C."/>
            <person name="Yanf M."/>
            <person name="Daum C."/>
            <person name="Ng V."/>
            <person name="Clum A."/>
            <person name="Steindorff A."/>
            <person name="Ohm R."/>
            <person name="Martin F."/>
            <person name="Silar P."/>
            <person name="Natvig D."/>
            <person name="Lalanne C."/>
            <person name="Gautier V."/>
            <person name="Ament-velasquez S.L."/>
            <person name="Kruys A."/>
            <person name="Hutchinson M.I."/>
            <person name="Powell A.J."/>
            <person name="Barry K."/>
            <person name="Miller A.N."/>
            <person name="Grigoriev I.V."/>
            <person name="Debuchy R."/>
            <person name="Gladieux P."/>
            <person name="Thoren M.H."/>
            <person name="Johannesson H."/>
        </authorList>
    </citation>
    <scope>NUCLEOTIDE SEQUENCE</scope>
    <source>
        <strain evidence="3">SMH3391-2</strain>
    </source>
</reference>
<dbReference type="InterPro" id="IPR011009">
    <property type="entry name" value="Kinase-like_dom_sf"/>
</dbReference>
<dbReference type="AlphaFoldDB" id="A0AA40CED2"/>
<evidence type="ECO:0000259" key="2">
    <source>
        <dbReference type="Pfam" id="PF01636"/>
    </source>
</evidence>
<feature type="region of interest" description="Disordered" evidence="1">
    <location>
        <begin position="357"/>
        <end position="393"/>
    </location>
</feature>
<dbReference type="SUPFAM" id="SSF56112">
    <property type="entry name" value="Protein kinase-like (PK-like)"/>
    <property type="match status" value="1"/>
</dbReference>
<dbReference type="Proteomes" id="UP001174934">
    <property type="component" value="Unassembled WGS sequence"/>
</dbReference>
<dbReference type="Gene3D" id="3.90.1200.10">
    <property type="match status" value="1"/>
</dbReference>
<keyword evidence="4" id="KW-1185">Reference proteome</keyword>
<dbReference type="Gene3D" id="3.30.200.20">
    <property type="entry name" value="Phosphorylase Kinase, domain 1"/>
    <property type="match status" value="1"/>
</dbReference>
<accession>A0AA40CED2</accession>
<evidence type="ECO:0000313" key="3">
    <source>
        <dbReference type="EMBL" id="KAK0635392.1"/>
    </source>
</evidence>
<feature type="domain" description="Aminoglycoside phosphotransferase" evidence="2">
    <location>
        <begin position="67"/>
        <end position="313"/>
    </location>
</feature>
<evidence type="ECO:0000313" key="4">
    <source>
        <dbReference type="Proteomes" id="UP001174934"/>
    </source>
</evidence>
<dbReference type="PANTHER" id="PTHR21310:SF37">
    <property type="entry name" value="AMINOGLYCOSIDE PHOSPHOTRANSFERASE DOMAIN-CONTAINING PROTEIN"/>
    <property type="match status" value="1"/>
</dbReference>
<dbReference type="EMBL" id="JAULSR010000001">
    <property type="protein sequence ID" value="KAK0635392.1"/>
    <property type="molecule type" value="Genomic_DNA"/>
</dbReference>
<sequence length="502" mass="58971">MDVDWCFEKVVMTKGLMWLGKGDHQAHRIPDWATKHHPEQLPCRLEKERPHGSFNLCRVVVFDNGEKWIIRFPLVGRTSQAHCDEKVAGELAVLELLRERTTIPVPEVKVWGLADEDPLGLGPFMMQTFIEGDNLGKVIDDKDEGQKDYDDNVMEKIYRQTARFMIQMFKLDFDEIGTLPVDASQPPPPDRRRPLTLPAHEIIRLGGVNVFDDGSRSQQLETTKDFFDFVVHQQWRQLHEQLNSVYDEKDAREKYIFTRVLKESDLTSRHVWPEYDRGPFKLICDDFGPNNMLVNKDWDVTGVLDFEFSYAGPTQFFATAPWWLLFNRPHMWDFDEEFGIRFMRYLDMFQRVLEEEEKKEEEEEEEKGKVAITPDDNNHGRSEHGGGSSKDSLSNLIRRSRENGTMWFIIVLQGWFQSPDNYPCAELIRHTPDWDELVKKIPEEDIQAFVTKKMRHLKLYDQRKKETENAYDNELLKFLITVETFYRRVEGPYDRGDVGPNV</sequence>
<name>A0AA40CED2_9PEZI</name>